<sequence>MERIIGYLEENYLPQARWWPWKGTKRSLELLGHSGDGEITILLFRSNNLVFHLPLARVTEVPANLKTRGFCIGNECYVEAEYLPKYIESLSKIEGITVEYLQETSELTEVLHAEPLTLESTNTVALYETKSGSRLVLKSYRLIPMVNMEALMLRRLAEEKYRHIPEILAFIRYRDTVTGVVSRFVRGVGDGGYPFYKSLLKSLSGEGSCLRIGLASKLGIIISGLHRALNSERGDFFGAEPISDGDVEKWRARLERMYSSSLKRLDELVSSERDNVGNEAAYWRDMLEKTRGIVEDAASMLDEYVGLMKARTHQDLHLAQMIYVESPAEDFIITDFEGEPGRSIDERLWKEPPIRDLASMIRSFHYLSHAAIMSRAGRSQGEVSKVMISNDPSAAWRLTHVKAMVYSYLMDVDPRLLGVERNTLLTGFRRLLYPWIVERAIYETYYESLYRPSWVSIPIAGLFEAYRVYRGGGAL</sequence>
<dbReference type="EMBL" id="CP002363">
    <property type="protein sequence ID" value="ADV65060.1"/>
    <property type="molecule type" value="Genomic_DNA"/>
</dbReference>
<reference evidence="1 2" key="2">
    <citation type="journal article" date="2011" name="Stand. Genomic Sci.">
        <title>Complete genome sequence of Desulfurococcus mucosus type strain (O7/1).</title>
        <authorList>
            <person name="Wirth R."/>
            <person name="Chertkov O."/>
            <person name="Held B."/>
            <person name="Lapidus A."/>
            <person name="Nolan M."/>
            <person name="Lucas S."/>
            <person name="Hammon N."/>
            <person name="Deshpande S."/>
            <person name="Cheng J.F."/>
            <person name="Tapia R."/>
            <person name="Han C."/>
            <person name="Goodwin L."/>
            <person name="Pitluck S."/>
            <person name="Liolios K."/>
            <person name="Ioanna P."/>
            <person name="Ivanova N."/>
            <person name="Mavromatis K."/>
            <person name="Mikhailova N."/>
            <person name="Pati A."/>
            <person name="Chen A."/>
            <person name="Palaniappan K."/>
            <person name="Land M."/>
            <person name="Hauser L."/>
            <person name="Chang Y.J."/>
            <person name="Jeffries C.D."/>
            <person name="Bilek Y."/>
            <person name="Hader T."/>
            <person name="Rohde M."/>
            <person name="Spring S."/>
            <person name="Sikorski J."/>
            <person name="Goker M."/>
            <person name="Woyke T."/>
            <person name="Bristow J."/>
            <person name="Eisen J.A."/>
            <person name="Markowitz V."/>
            <person name="Hugenholtz P."/>
            <person name="Kyrpides N.C."/>
            <person name="Klenk H.P."/>
        </authorList>
    </citation>
    <scope>NUCLEOTIDE SEQUENCE [LARGE SCALE GENOMIC DNA]</scope>
    <source>
        <strain evidence="2">ATCC 35584 / DSM 2162 / JCM 9187 / O7/1</strain>
    </source>
</reference>
<dbReference type="InterPro" id="IPR011009">
    <property type="entry name" value="Kinase-like_dom_sf"/>
</dbReference>
<gene>
    <name evidence="1" type="ordered locus">Desmu_0755</name>
</gene>
<dbReference type="KEGG" id="dmu:Desmu_0755"/>
<dbReference type="SUPFAM" id="SSF56112">
    <property type="entry name" value="Protein kinase-like (PK-like)"/>
    <property type="match status" value="1"/>
</dbReference>
<evidence type="ECO:0000313" key="2">
    <source>
        <dbReference type="Proteomes" id="UP000001068"/>
    </source>
</evidence>
<proteinExistence type="predicted"/>
<dbReference type="HOGENOM" id="CLU_632568_0_0_2"/>
<dbReference type="STRING" id="765177.Desmu_0755"/>
<dbReference type="GeneID" id="10153450"/>
<dbReference type="OrthoDB" id="31533at2157"/>
<reference evidence="2" key="1">
    <citation type="submission" date="2010-11" db="EMBL/GenBank/DDBJ databases">
        <title>The complete genome of Desulfurococcus mucosus DSM 2162.</title>
        <authorList>
            <consortium name="US DOE Joint Genome Institute (JGI-PGF)"/>
            <person name="Lucas S."/>
            <person name="Copeland A."/>
            <person name="Lapidus A."/>
            <person name="Bruce D."/>
            <person name="Goodwin L."/>
            <person name="Pitluck S."/>
            <person name="Kyrpides N."/>
            <person name="Mavromatis K."/>
            <person name="Pagani I."/>
            <person name="Ivanova N."/>
            <person name="Ovchinnikova G."/>
            <person name="Chertkov O."/>
            <person name="Held B."/>
            <person name="Brettin T."/>
            <person name="Detter J.C."/>
            <person name="Tapia R."/>
            <person name="Han C."/>
            <person name="Land M."/>
            <person name="Hauser L."/>
            <person name="Markowitz V."/>
            <person name="Cheng J.-F."/>
            <person name="Hugenholtz P."/>
            <person name="Woyke T."/>
            <person name="Wu D."/>
            <person name="Wirth R."/>
            <person name="Bilek Y."/>
            <person name="Hader T."/>
            <person name="Klenk H.-P."/>
            <person name="Eisen J.A."/>
        </authorList>
    </citation>
    <scope>NUCLEOTIDE SEQUENCE [LARGE SCALE GENOMIC DNA]</scope>
    <source>
        <strain evidence="2">ATCC 35584 / DSM 2162 / JCM 9187 / O7/1</strain>
    </source>
</reference>
<evidence type="ECO:0000313" key="1">
    <source>
        <dbReference type="EMBL" id="ADV65060.1"/>
    </source>
</evidence>
<organism evidence="1 2">
    <name type="scientific">Desulfurococcus mucosus (strain ATCC 35584 / DSM 2162 / JCM 9187 / O7/1)</name>
    <dbReference type="NCBI Taxonomy" id="765177"/>
    <lineage>
        <taxon>Archaea</taxon>
        <taxon>Thermoproteota</taxon>
        <taxon>Thermoprotei</taxon>
        <taxon>Desulfurococcales</taxon>
        <taxon>Desulfurococcaceae</taxon>
        <taxon>Desulfurococcus</taxon>
    </lineage>
</organism>
<dbReference type="eggNOG" id="arCOG07490">
    <property type="taxonomic scope" value="Archaea"/>
</dbReference>
<dbReference type="AlphaFoldDB" id="E8R984"/>
<accession>E8R984</accession>
<name>E8R984_DESM0</name>
<dbReference type="RefSeq" id="WP_013562282.1">
    <property type="nucleotide sequence ID" value="NC_014961.1"/>
</dbReference>
<dbReference type="Proteomes" id="UP000001068">
    <property type="component" value="Chromosome"/>
</dbReference>
<keyword evidence="2" id="KW-1185">Reference proteome</keyword>
<dbReference type="Gene3D" id="3.90.1200.10">
    <property type="match status" value="1"/>
</dbReference>
<protein>
    <submittedName>
        <fullName evidence="1">Alpha amylase</fullName>
    </submittedName>
</protein>